<gene>
    <name evidence="1" type="ORF">NCGR_LOCUS12592</name>
</gene>
<accession>A0A811NBN2</accession>
<name>A0A811NBN2_9POAL</name>
<protein>
    <submittedName>
        <fullName evidence="1">Uncharacterized protein</fullName>
    </submittedName>
</protein>
<dbReference type="Proteomes" id="UP000604825">
    <property type="component" value="Unassembled WGS sequence"/>
</dbReference>
<sequence length="74" mass="8344">MKVAVDFFSKAVGARANRTRRLDWEALGYSPHNLEDLDMPFTDNELLHIIKELPAEKGLDRMVILVCSIKSVGT</sequence>
<dbReference type="AlphaFoldDB" id="A0A811NBN2"/>
<reference evidence="1" key="1">
    <citation type="submission" date="2020-10" db="EMBL/GenBank/DDBJ databases">
        <authorList>
            <person name="Han B."/>
            <person name="Lu T."/>
            <person name="Zhao Q."/>
            <person name="Huang X."/>
            <person name="Zhao Y."/>
        </authorList>
    </citation>
    <scope>NUCLEOTIDE SEQUENCE</scope>
</reference>
<evidence type="ECO:0000313" key="1">
    <source>
        <dbReference type="EMBL" id="CAD6218741.1"/>
    </source>
</evidence>
<comment type="caution">
    <text evidence="1">The sequence shown here is derived from an EMBL/GenBank/DDBJ whole genome shotgun (WGS) entry which is preliminary data.</text>
</comment>
<dbReference type="EMBL" id="CAJGYO010000003">
    <property type="protein sequence ID" value="CAD6218741.1"/>
    <property type="molecule type" value="Genomic_DNA"/>
</dbReference>
<proteinExistence type="predicted"/>
<keyword evidence="2" id="KW-1185">Reference proteome</keyword>
<evidence type="ECO:0000313" key="2">
    <source>
        <dbReference type="Proteomes" id="UP000604825"/>
    </source>
</evidence>
<organism evidence="1 2">
    <name type="scientific">Miscanthus lutarioriparius</name>
    <dbReference type="NCBI Taxonomy" id="422564"/>
    <lineage>
        <taxon>Eukaryota</taxon>
        <taxon>Viridiplantae</taxon>
        <taxon>Streptophyta</taxon>
        <taxon>Embryophyta</taxon>
        <taxon>Tracheophyta</taxon>
        <taxon>Spermatophyta</taxon>
        <taxon>Magnoliopsida</taxon>
        <taxon>Liliopsida</taxon>
        <taxon>Poales</taxon>
        <taxon>Poaceae</taxon>
        <taxon>PACMAD clade</taxon>
        <taxon>Panicoideae</taxon>
        <taxon>Andropogonodae</taxon>
        <taxon>Andropogoneae</taxon>
        <taxon>Saccharinae</taxon>
        <taxon>Miscanthus</taxon>
    </lineage>
</organism>